<evidence type="ECO:0000313" key="3">
    <source>
        <dbReference type="Proteomes" id="UP001597544"/>
    </source>
</evidence>
<evidence type="ECO:0000313" key="2">
    <source>
        <dbReference type="EMBL" id="MFD2515166.1"/>
    </source>
</evidence>
<dbReference type="RefSeq" id="WP_377509339.1">
    <property type="nucleotide sequence ID" value="NZ_JBHULU010000021.1"/>
</dbReference>
<reference evidence="3" key="1">
    <citation type="journal article" date="2019" name="Int. J. Syst. Evol. Microbiol.">
        <title>The Global Catalogue of Microorganisms (GCM) 10K type strain sequencing project: providing services to taxonomists for standard genome sequencing and annotation.</title>
        <authorList>
            <consortium name="The Broad Institute Genomics Platform"/>
            <consortium name="The Broad Institute Genome Sequencing Center for Infectious Disease"/>
            <person name="Wu L."/>
            <person name="Ma J."/>
        </authorList>
    </citation>
    <scope>NUCLEOTIDE SEQUENCE [LARGE SCALE GENOMIC DNA]</scope>
    <source>
        <strain evidence="3">KCTC 42498</strain>
    </source>
</reference>
<proteinExistence type="predicted"/>
<feature type="domain" description="Glycosyltransferase 2-like" evidence="1">
    <location>
        <begin position="10"/>
        <end position="185"/>
    </location>
</feature>
<organism evidence="2 3">
    <name type="scientific">Pontibacter locisalis</name>
    <dbReference type="NCBI Taxonomy" id="1719035"/>
    <lineage>
        <taxon>Bacteria</taxon>
        <taxon>Pseudomonadati</taxon>
        <taxon>Bacteroidota</taxon>
        <taxon>Cytophagia</taxon>
        <taxon>Cytophagales</taxon>
        <taxon>Hymenobacteraceae</taxon>
        <taxon>Pontibacter</taxon>
    </lineage>
</organism>
<accession>A0ABW5IPY3</accession>
<comment type="caution">
    <text evidence="2">The sequence shown here is derived from an EMBL/GenBank/DDBJ whole genome shotgun (WGS) entry which is preliminary data.</text>
</comment>
<dbReference type="InterPro" id="IPR001173">
    <property type="entry name" value="Glyco_trans_2-like"/>
</dbReference>
<dbReference type="CDD" id="cd00761">
    <property type="entry name" value="Glyco_tranf_GTA_type"/>
    <property type="match status" value="1"/>
</dbReference>
<name>A0ABW5IPY3_9BACT</name>
<dbReference type="PANTHER" id="PTHR22916">
    <property type="entry name" value="GLYCOSYLTRANSFERASE"/>
    <property type="match status" value="1"/>
</dbReference>
<dbReference type="Pfam" id="PF00535">
    <property type="entry name" value="Glycos_transf_2"/>
    <property type="match status" value="1"/>
</dbReference>
<sequence>MKSSAAHKVSIITCFLNIEPYLEETINSVLQQDYEQWELLLIDDGSTDGSTEIAKTFASHYAEKIVYLEHPGHINRGSSASRNLGLEKATGSFIAFIDADDVWLPSYLSIQVKLIHQYPAAMVCQATEYWYSWENPQKKNIVIPVGAKQDHLHLPPQLSLSLYPLGQGAAPCICGMLIKKEVIDRLGGFDESFMGMYDEQVLLSRLYLQEPVFLSSLCLNRYRQRPGSLVHSSQESDYHQVRKRFLEWFEEYLYSHNDSSPAVVRQLEKALLPYRKPFLYFVKSLSAQNTGHKIRKGMKKLRKKVKKYSTDISRRFS</sequence>
<gene>
    <name evidence="2" type="ORF">ACFSRY_14935</name>
</gene>
<dbReference type="InterPro" id="IPR029044">
    <property type="entry name" value="Nucleotide-diphossugar_trans"/>
</dbReference>
<evidence type="ECO:0000259" key="1">
    <source>
        <dbReference type="Pfam" id="PF00535"/>
    </source>
</evidence>
<dbReference type="Proteomes" id="UP001597544">
    <property type="component" value="Unassembled WGS sequence"/>
</dbReference>
<dbReference type="SUPFAM" id="SSF53448">
    <property type="entry name" value="Nucleotide-diphospho-sugar transferases"/>
    <property type="match status" value="1"/>
</dbReference>
<dbReference type="EMBL" id="JBHULU010000021">
    <property type="protein sequence ID" value="MFD2515166.1"/>
    <property type="molecule type" value="Genomic_DNA"/>
</dbReference>
<protein>
    <submittedName>
        <fullName evidence="2">Glycosyltransferase family 2 protein</fullName>
    </submittedName>
</protein>
<dbReference type="Gene3D" id="3.90.550.10">
    <property type="entry name" value="Spore Coat Polysaccharide Biosynthesis Protein SpsA, Chain A"/>
    <property type="match status" value="1"/>
</dbReference>
<keyword evidence="3" id="KW-1185">Reference proteome</keyword>